<protein>
    <submittedName>
        <fullName evidence="1">Uncharacterized protein</fullName>
    </submittedName>
</protein>
<dbReference type="AlphaFoldDB" id="A0A919R5R1"/>
<evidence type="ECO:0000313" key="2">
    <source>
        <dbReference type="Proteomes" id="UP000655287"/>
    </source>
</evidence>
<dbReference type="Proteomes" id="UP000655287">
    <property type="component" value="Unassembled WGS sequence"/>
</dbReference>
<proteinExistence type="predicted"/>
<gene>
    <name evidence="1" type="ORF">Sru01_47550</name>
</gene>
<dbReference type="EMBL" id="BOOU01000063">
    <property type="protein sequence ID" value="GII79773.1"/>
    <property type="molecule type" value="Genomic_DNA"/>
</dbReference>
<reference evidence="1" key="1">
    <citation type="submission" date="2021-01" db="EMBL/GenBank/DDBJ databases">
        <title>Whole genome shotgun sequence of Sphaerisporangium rufum NBRC 109079.</title>
        <authorList>
            <person name="Komaki H."/>
            <person name="Tamura T."/>
        </authorList>
    </citation>
    <scope>NUCLEOTIDE SEQUENCE</scope>
    <source>
        <strain evidence="1">NBRC 109079</strain>
    </source>
</reference>
<accession>A0A919R5R1</accession>
<keyword evidence="2" id="KW-1185">Reference proteome</keyword>
<name>A0A919R5R1_9ACTN</name>
<organism evidence="1 2">
    <name type="scientific">Sphaerisporangium rufum</name>
    <dbReference type="NCBI Taxonomy" id="1381558"/>
    <lineage>
        <taxon>Bacteria</taxon>
        <taxon>Bacillati</taxon>
        <taxon>Actinomycetota</taxon>
        <taxon>Actinomycetes</taxon>
        <taxon>Streptosporangiales</taxon>
        <taxon>Streptosporangiaceae</taxon>
        <taxon>Sphaerisporangium</taxon>
    </lineage>
</organism>
<sequence length="110" mass="12688">MRVLIRYRVKADQVSYHLELLRAVHQELAELRPENVREAVFRLDDPGEFVHLVEVDPGPEVLAPLAAFQRYRSTLDERCDEPPVLTVLHDVAAYRFPAPAPLTTTREERT</sequence>
<dbReference type="RefSeq" id="WP_203989930.1">
    <property type="nucleotide sequence ID" value="NZ_BOOU01000063.1"/>
</dbReference>
<evidence type="ECO:0000313" key="1">
    <source>
        <dbReference type="EMBL" id="GII79773.1"/>
    </source>
</evidence>
<comment type="caution">
    <text evidence="1">The sequence shown here is derived from an EMBL/GenBank/DDBJ whole genome shotgun (WGS) entry which is preliminary data.</text>
</comment>